<keyword evidence="2" id="KW-1185">Reference proteome</keyword>
<evidence type="ECO:0000313" key="1">
    <source>
        <dbReference type="EMBL" id="UTT53193.1"/>
    </source>
</evidence>
<keyword evidence="1" id="KW-0255">Endonuclease</keyword>
<keyword evidence="1" id="KW-0378">Hydrolase</keyword>
<proteinExistence type="predicted"/>
<organism evidence="1 2">
    <name type="scientific">Microbacterium maritypicum</name>
    <name type="common">Microbacterium liquefaciens</name>
    <dbReference type="NCBI Taxonomy" id="33918"/>
    <lineage>
        <taxon>Bacteria</taxon>
        <taxon>Bacillati</taxon>
        <taxon>Actinomycetota</taxon>
        <taxon>Actinomycetes</taxon>
        <taxon>Micrococcales</taxon>
        <taxon>Microbacteriaceae</taxon>
        <taxon>Microbacterium</taxon>
    </lineage>
</organism>
<dbReference type="EC" id="3.1.21.-" evidence="1"/>
<reference evidence="1" key="1">
    <citation type="submission" date="2022-07" db="EMBL/GenBank/DDBJ databases">
        <title>Complete genome of DND4.</title>
        <authorList>
            <person name="Cao G."/>
        </authorList>
    </citation>
    <scope>NUCLEOTIDE SEQUENCE</scope>
    <source>
        <strain evidence="1">DND4</strain>
    </source>
</reference>
<accession>A0ACD4B780</accession>
<dbReference type="Proteomes" id="UP001060245">
    <property type="component" value="Chromosome"/>
</dbReference>
<dbReference type="EMBL" id="CP101471">
    <property type="protein sequence ID" value="UTT53193.1"/>
    <property type="molecule type" value="Genomic_DNA"/>
</dbReference>
<gene>
    <name evidence="1" type="ORF">NMQ05_01045</name>
</gene>
<protein>
    <submittedName>
        <fullName evidence="1">Restriction endonuclease subunit S</fullName>
        <ecNumber evidence="1">3.1.21.-</ecNumber>
    </submittedName>
</protein>
<sequence length="395" mass="44643">MGEFIRGQGLQKADLRNEGVPAVHYGQIHSLYGVYTTETKSFTDPGIASRLRHAKPGDLLIATTSEDDVDVAKATAWLGGSEVVLSGDAYIYRHELDPRYMAYFFQSRSFHDQKRRFISGTKVRRISGAAMARIFVPVPPPDVQREIVKILDQFTQLATELEAELEAELRARQQQFDRYRDLMITDTGVPERVTVPLRDLAGDGYFGDGDWVESKDQDASGTIRLTQLADVGEGVFRNRSDRWMREDQAAKLRCTLLEPGDILIARMPAPLGRACQVPHDLGAAATVVDVAILRTRREDVWPRYIMHALNSSEIRMQILRFQTSGTRQRISRSNLGEVLVPLPDVHLQRRISVTLDRLDAAARDLSIGLREELAARRKQYDYYRDNLLTFPEAAS</sequence>
<keyword evidence="1" id="KW-0540">Nuclease</keyword>
<evidence type="ECO:0000313" key="2">
    <source>
        <dbReference type="Proteomes" id="UP001060245"/>
    </source>
</evidence>
<name>A0ACD4B780_MICMQ</name>